<organism evidence="2 3">
    <name type="scientific">Dethiosulfovibrio salsuginis</name>
    <dbReference type="NCBI Taxonomy" id="561720"/>
    <lineage>
        <taxon>Bacteria</taxon>
        <taxon>Thermotogati</taxon>
        <taxon>Synergistota</taxon>
        <taxon>Synergistia</taxon>
        <taxon>Synergistales</taxon>
        <taxon>Dethiosulfovibrionaceae</taxon>
        <taxon>Dethiosulfovibrio</taxon>
    </lineage>
</organism>
<dbReference type="Proteomes" id="UP000193355">
    <property type="component" value="Unassembled WGS sequence"/>
</dbReference>
<dbReference type="SUPFAM" id="SSF103473">
    <property type="entry name" value="MFS general substrate transporter"/>
    <property type="match status" value="1"/>
</dbReference>
<feature type="transmembrane region" description="Helical" evidence="1">
    <location>
        <begin position="159"/>
        <end position="177"/>
    </location>
</feature>
<feature type="transmembrane region" description="Helical" evidence="1">
    <location>
        <begin position="92"/>
        <end position="109"/>
    </location>
</feature>
<sequence>MPEPQALYHTKKQVISLDRSTILKDPMIWKFRFYGFLKNLKFFEPFLMLYLLGAGLSLFQIGLLYSIRGAIIYLLEIPSGLLADHWGRKKELILCFLFYIASFVVFFIGKTMTHFSVAMGLFGLGEALRSGSHKAMIYTYLEKQGWFDEKTFVYGRTRAWSLLGSALSALIAVPLALGLPAYRWLFLVSVLPYIGDMVLIWSYPDWLDKEETSGERPSFSSFGVKALISVMRDRRLVKVLLSSSIYDGLFKVIKDYVQPVLALILMGTLAGDGDKSLTIWLGITYCVLHLAGSAASASVWRLRRRISSAWLMNVSFDVMGAVALLLAAFSLWGSPLTVASVFFVLYVMKDGRRPIFADLCGDMMDREVRATVLSVDSQMASLVAMVAAPLLGWIADGTGLPVAFAVTGFFMLSLNRILKVQSRELAVLPIEKQITGEVK</sequence>
<feature type="transmembrane region" description="Helical" evidence="1">
    <location>
        <begin position="279"/>
        <end position="300"/>
    </location>
</feature>
<feature type="transmembrane region" description="Helical" evidence="1">
    <location>
        <begin position="47"/>
        <end position="71"/>
    </location>
</feature>
<dbReference type="InterPro" id="IPR053160">
    <property type="entry name" value="MFS_DHA3_Transporter"/>
</dbReference>
<dbReference type="GO" id="GO:0022857">
    <property type="term" value="F:transmembrane transporter activity"/>
    <property type="evidence" value="ECO:0007669"/>
    <property type="project" value="InterPro"/>
</dbReference>
<dbReference type="InterPro" id="IPR011701">
    <property type="entry name" value="MFS"/>
</dbReference>
<reference evidence="3" key="1">
    <citation type="submission" date="2017-04" db="EMBL/GenBank/DDBJ databases">
        <authorList>
            <person name="Varghese N."/>
            <person name="Submissions S."/>
        </authorList>
    </citation>
    <scope>NUCLEOTIDE SEQUENCE [LARGE SCALE GENOMIC DNA]</scope>
    <source>
        <strain evidence="3">USBA 82</strain>
    </source>
</reference>
<dbReference type="Gene3D" id="1.20.1250.20">
    <property type="entry name" value="MFS general substrate transporter like domains"/>
    <property type="match status" value="1"/>
</dbReference>
<feature type="transmembrane region" description="Helical" evidence="1">
    <location>
        <begin position="320"/>
        <end position="347"/>
    </location>
</feature>
<dbReference type="STRING" id="561720.SAMN06275492_14510"/>
<name>A0A1X7L4I3_9BACT</name>
<evidence type="ECO:0000313" key="3">
    <source>
        <dbReference type="Proteomes" id="UP000193355"/>
    </source>
</evidence>
<keyword evidence="3" id="KW-1185">Reference proteome</keyword>
<feature type="transmembrane region" description="Helical" evidence="1">
    <location>
        <begin position="400"/>
        <end position="418"/>
    </location>
</feature>
<evidence type="ECO:0000256" key="1">
    <source>
        <dbReference type="SAM" id="Phobius"/>
    </source>
</evidence>
<keyword evidence="1" id="KW-1133">Transmembrane helix</keyword>
<protein>
    <submittedName>
        <fullName evidence="2">Major Facilitator Superfamily protein</fullName>
    </submittedName>
</protein>
<accession>A0A1X7L4I3</accession>
<evidence type="ECO:0000313" key="2">
    <source>
        <dbReference type="EMBL" id="SMG48374.1"/>
    </source>
</evidence>
<dbReference type="CDD" id="cd06174">
    <property type="entry name" value="MFS"/>
    <property type="match status" value="1"/>
</dbReference>
<gene>
    <name evidence="2" type="ORF">SAMN06275492_14510</name>
</gene>
<dbReference type="AlphaFoldDB" id="A0A1X7L4I3"/>
<proteinExistence type="predicted"/>
<dbReference type="PANTHER" id="PTHR23530:SF1">
    <property type="entry name" value="PERMEASE, MAJOR FACILITATOR SUPERFAMILY-RELATED"/>
    <property type="match status" value="1"/>
</dbReference>
<dbReference type="EMBL" id="FXBB01000045">
    <property type="protein sequence ID" value="SMG48374.1"/>
    <property type="molecule type" value="Genomic_DNA"/>
</dbReference>
<dbReference type="InterPro" id="IPR036259">
    <property type="entry name" value="MFS_trans_sf"/>
</dbReference>
<dbReference type="PANTHER" id="PTHR23530">
    <property type="entry name" value="TRANSPORT PROTEIN-RELATED"/>
    <property type="match status" value="1"/>
</dbReference>
<feature type="transmembrane region" description="Helical" evidence="1">
    <location>
        <begin position="184"/>
        <end position="203"/>
    </location>
</feature>
<keyword evidence="1" id="KW-0812">Transmembrane</keyword>
<dbReference type="Pfam" id="PF07690">
    <property type="entry name" value="MFS_1"/>
    <property type="match status" value="1"/>
</dbReference>
<keyword evidence="1" id="KW-0472">Membrane</keyword>